<dbReference type="EMBL" id="JAGFBR010000011">
    <property type="protein sequence ID" value="KAH0459149.1"/>
    <property type="molecule type" value="Genomic_DNA"/>
</dbReference>
<dbReference type="Proteomes" id="UP000775213">
    <property type="component" value="Unassembled WGS sequence"/>
</dbReference>
<protein>
    <submittedName>
        <fullName evidence="1">Uncharacterized protein</fullName>
    </submittedName>
</protein>
<gene>
    <name evidence="1" type="ORF">IEQ34_011963</name>
</gene>
<evidence type="ECO:0000313" key="2">
    <source>
        <dbReference type="Proteomes" id="UP000775213"/>
    </source>
</evidence>
<keyword evidence="2" id="KW-1185">Reference proteome</keyword>
<accession>A0AAV7GBK1</accession>
<comment type="caution">
    <text evidence="1">The sequence shown here is derived from an EMBL/GenBank/DDBJ whole genome shotgun (WGS) entry which is preliminary data.</text>
</comment>
<dbReference type="AlphaFoldDB" id="A0AAV7GBK1"/>
<reference evidence="1 2" key="1">
    <citation type="journal article" date="2021" name="Hortic Res">
        <title>Chromosome-scale assembly of the Dendrobium chrysotoxum genome enhances the understanding of orchid evolution.</title>
        <authorList>
            <person name="Zhang Y."/>
            <person name="Zhang G.Q."/>
            <person name="Zhang D."/>
            <person name="Liu X.D."/>
            <person name="Xu X.Y."/>
            <person name="Sun W.H."/>
            <person name="Yu X."/>
            <person name="Zhu X."/>
            <person name="Wang Z.W."/>
            <person name="Zhao X."/>
            <person name="Zhong W.Y."/>
            <person name="Chen H."/>
            <person name="Yin W.L."/>
            <person name="Huang T."/>
            <person name="Niu S.C."/>
            <person name="Liu Z.J."/>
        </authorList>
    </citation>
    <scope>NUCLEOTIDE SEQUENCE [LARGE SCALE GENOMIC DNA]</scope>
    <source>
        <strain evidence="1">Lindl</strain>
    </source>
</reference>
<name>A0AAV7GBK1_DENCH</name>
<evidence type="ECO:0000313" key="1">
    <source>
        <dbReference type="EMBL" id="KAH0459149.1"/>
    </source>
</evidence>
<organism evidence="1 2">
    <name type="scientific">Dendrobium chrysotoxum</name>
    <name type="common">Orchid</name>
    <dbReference type="NCBI Taxonomy" id="161865"/>
    <lineage>
        <taxon>Eukaryota</taxon>
        <taxon>Viridiplantae</taxon>
        <taxon>Streptophyta</taxon>
        <taxon>Embryophyta</taxon>
        <taxon>Tracheophyta</taxon>
        <taxon>Spermatophyta</taxon>
        <taxon>Magnoliopsida</taxon>
        <taxon>Liliopsida</taxon>
        <taxon>Asparagales</taxon>
        <taxon>Orchidaceae</taxon>
        <taxon>Epidendroideae</taxon>
        <taxon>Malaxideae</taxon>
        <taxon>Dendrobiinae</taxon>
        <taxon>Dendrobium</taxon>
    </lineage>
</organism>
<proteinExistence type="predicted"/>
<sequence length="92" mass="10453">MSTSHTLRPFYFSTLNATFEKENMKTLDLISKLFLPLPLPKQPTPATSSEKMVEDMPEWVVKLIVDKGATFAWKVMEKKSMPPTPTTYKTAS</sequence>